<dbReference type="GO" id="GO:0009279">
    <property type="term" value="C:cell outer membrane"/>
    <property type="evidence" value="ECO:0007669"/>
    <property type="project" value="UniProtKB-SubCell"/>
</dbReference>
<dbReference type="EMBL" id="CP014782">
    <property type="protein sequence ID" value="AQS36200.1"/>
    <property type="molecule type" value="Genomic_DNA"/>
</dbReference>
<dbReference type="InterPro" id="IPR005644">
    <property type="entry name" value="NolW-like"/>
</dbReference>
<dbReference type="Pfam" id="PF03958">
    <property type="entry name" value="Secretin_N"/>
    <property type="match status" value="1"/>
</dbReference>
<dbReference type="NCBIfam" id="NF011873">
    <property type="entry name" value="PRK15346.1"/>
    <property type="match status" value="1"/>
</dbReference>
<evidence type="ECO:0000256" key="9">
    <source>
        <dbReference type="ARBA" id="ARBA00023237"/>
    </source>
</evidence>
<dbReference type="PANTHER" id="PTHR30332">
    <property type="entry name" value="PROBABLE GENERAL SECRETION PATHWAY PROTEIN D"/>
    <property type="match status" value="1"/>
</dbReference>
<keyword evidence="7" id="KW-0843">Virulence</keyword>
<feature type="region of interest" description="Disordered" evidence="12">
    <location>
        <begin position="406"/>
        <end position="425"/>
    </location>
</feature>
<keyword evidence="4 10" id="KW-0732">Signal</keyword>
<evidence type="ECO:0000313" key="17">
    <source>
        <dbReference type="Proteomes" id="UP000189545"/>
    </source>
</evidence>
<dbReference type="PROSITE" id="PS00875">
    <property type="entry name" value="T2SP_D"/>
    <property type="match status" value="1"/>
</dbReference>
<dbReference type="PANTHER" id="PTHR30332:SF4">
    <property type="entry name" value="TYPE 3 SECRETION SYSTEM SECRETIN"/>
    <property type="match status" value="1"/>
</dbReference>
<comment type="function">
    <text evidence="10">Component of the type III secretion system (T3SS), also called injectisome, which is used to inject bacterial effector proteins into eukaryotic host cells. Forms a ring-shaped multimeric structure with an apparent central pore in the outer membrane.</text>
</comment>
<evidence type="ECO:0000256" key="4">
    <source>
        <dbReference type="ARBA" id="ARBA00022729"/>
    </source>
</evidence>
<evidence type="ECO:0000256" key="11">
    <source>
        <dbReference type="RuleBase" id="RU004004"/>
    </source>
</evidence>
<evidence type="ECO:0000256" key="2">
    <source>
        <dbReference type="ARBA" id="ARBA00007032"/>
    </source>
</evidence>
<keyword evidence="9 10" id="KW-0998">Cell outer membrane</keyword>
<keyword evidence="8 10" id="KW-0472">Membrane</keyword>
<evidence type="ECO:0000259" key="13">
    <source>
        <dbReference type="Pfam" id="PF00263"/>
    </source>
</evidence>
<dbReference type="Proteomes" id="UP000189545">
    <property type="component" value="Chromosome"/>
</dbReference>
<keyword evidence="3 10" id="KW-0813">Transport</keyword>
<dbReference type="Gene3D" id="3.55.50.30">
    <property type="match status" value="1"/>
</dbReference>
<accession>A0A1S6HL06</accession>
<dbReference type="GO" id="GO:0030254">
    <property type="term" value="P:protein secretion by the type III secretion system"/>
    <property type="evidence" value="ECO:0007669"/>
    <property type="project" value="UniProtKB-UniRule"/>
</dbReference>
<dbReference type="InterPro" id="IPR050810">
    <property type="entry name" value="Bact_Secretion_Sys_Channel"/>
</dbReference>
<evidence type="ECO:0000256" key="1">
    <source>
        <dbReference type="ARBA" id="ARBA00004442"/>
    </source>
</evidence>
<keyword evidence="5 10" id="KW-0653">Protein transport</keyword>
<dbReference type="Gene3D" id="3.30.1370.120">
    <property type="match status" value="2"/>
</dbReference>
<dbReference type="InterPro" id="IPR038591">
    <property type="entry name" value="NolW-like_sf"/>
</dbReference>
<dbReference type="RefSeq" id="WP_077751523.1">
    <property type="nucleotide sequence ID" value="NZ_CP014782.1"/>
</dbReference>
<dbReference type="Pfam" id="PF21304">
    <property type="entry name" value="T3S_SPI-1_N0"/>
    <property type="match status" value="1"/>
</dbReference>
<dbReference type="InterPro" id="IPR049034">
    <property type="entry name" value="T3S_SPI-1_N0"/>
</dbReference>
<evidence type="ECO:0000256" key="7">
    <source>
        <dbReference type="ARBA" id="ARBA00023026"/>
    </source>
</evidence>
<dbReference type="InterPro" id="IPR004845">
    <property type="entry name" value="T2SS_GspD_CS"/>
</dbReference>
<dbReference type="PRINTS" id="PR01337">
    <property type="entry name" value="TYPE3OMGPROT"/>
</dbReference>
<dbReference type="Pfam" id="PF00263">
    <property type="entry name" value="Secretin"/>
    <property type="match status" value="1"/>
</dbReference>
<evidence type="ECO:0000313" key="16">
    <source>
        <dbReference type="EMBL" id="AQS36200.1"/>
    </source>
</evidence>
<feature type="chain" id="PRO_5026400557" description="Type 3 secretion system secretin" evidence="10">
    <location>
        <begin position="19"/>
        <end position="491"/>
    </location>
</feature>
<keyword evidence="6 10" id="KW-0811">Translocation</keyword>
<comment type="similarity">
    <text evidence="2 10">Belongs to the bacterial secretin family. T3SS SctC subfamily.</text>
</comment>
<sequence length="491" mass="53044" precursor="true">MKKLICLLLLFNLSLAQAMPLTAVKWQGDPFMMLSRGTALSSVLQDFGSNYGVPVVISDQVTDTYIGEIQNQDPQQVIKELSRRYGLVWYYNSEVLYVYKASEITNEILSLTSLSADKVSQYLKSAGVLDAGVCSIKPVAGIKGLRVSGVPACITSVIKLTAQLDASAKHTSETREAVRIYPLKYASATDSVYQYRSQSVKIPGLVTVLKEMDQGTQVANAVAGNVSSVSGPVFSADPRRNAIIVRGSARDMATYGSLINQLDTKPSMIEISVSIIDVDTSDFNQLGVDWSASAKLGGGSVSFNSGVSSDNFSTVIGNTGNFMVRLNALEKNSKAKVLSRPSVVTLNNVQAVLDKNVTFYTKLEGDKVAKLESVTTGTLLRVTPRLIEESGKQLVMLNLNIQDGQQSQSVSRSEPLPQVQSSEISTQASLKSGESLLIGGFVQDRDETTENKIPLLGDIPLLGGLFRSTDHHTQSVMRLFLIKAEPINQGD</sequence>
<evidence type="ECO:0000256" key="12">
    <source>
        <dbReference type="SAM" id="MobiDB-lite"/>
    </source>
</evidence>
<feature type="domain" description="SPI-1 type 3 secretion system secretin N0" evidence="15">
    <location>
        <begin position="39"/>
        <end position="99"/>
    </location>
</feature>
<evidence type="ECO:0000256" key="6">
    <source>
        <dbReference type="ARBA" id="ARBA00023010"/>
    </source>
</evidence>
<proteinExistence type="inferred from homology"/>
<evidence type="ECO:0000259" key="15">
    <source>
        <dbReference type="Pfam" id="PF21304"/>
    </source>
</evidence>
<keyword evidence="17" id="KW-1185">Reference proteome</keyword>
<dbReference type="NCBIfam" id="TIGR02516">
    <property type="entry name" value="type_III_yscC"/>
    <property type="match status" value="1"/>
</dbReference>
<dbReference type="GO" id="GO:0030257">
    <property type="term" value="C:type III protein secretion system complex"/>
    <property type="evidence" value="ECO:0007669"/>
    <property type="project" value="UniProtKB-UniRule"/>
</dbReference>
<evidence type="ECO:0000256" key="3">
    <source>
        <dbReference type="ARBA" id="ARBA00022448"/>
    </source>
</evidence>
<dbReference type="GO" id="GO:0015627">
    <property type="term" value="C:type II protein secretion system complex"/>
    <property type="evidence" value="ECO:0007669"/>
    <property type="project" value="TreeGrafter"/>
</dbReference>
<dbReference type="InterPro" id="IPR004846">
    <property type="entry name" value="T2SS/T3SS_dom"/>
</dbReference>
<dbReference type="AlphaFoldDB" id="A0A1S6HL06"/>
<protein>
    <recommendedName>
        <fullName evidence="10">Type 3 secretion system secretin</fullName>
        <shortName evidence="10">T3SS secretin</shortName>
    </recommendedName>
</protein>
<feature type="signal peptide" evidence="10">
    <location>
        <begin position="1"/>
        <end position="18"/>
    </location>
</feature>
<comment type="subunit">
    <text evidence="10">The core secretion machinery of the T3SS is composed of approximately 20 different proteins, including cytoplasmic components, a base, an export apparatus and a needle. This subunit is part of the base, which anchors the injectisome in the bacterial cell envelope. Forms a stable homooligomeric complex.</text>
</comment>
<dbReference type="STRING" id="225848.Sps_01011"/>
<evidence type="ECO:0000259" key="14">
    <source>
        <dbReference type="Pfam" id="PF03958"/>
    </source>
</evidence>
<gene>
    <name evidence="10" type="primary">sctC</name>
    <name evidence="16" type="ORF">Sps_01011</name>
</gene>
<evidence type="ECO:0000256" key="8">
    <source>
        <dbReference type="ARBA" id="ARBA00023136"/>
    </source>
</evidence>
<feature type="domain" description="Type II/III secretion system secretin-like" evidence="13">
    <location>
        <begin position="328"/>
        <end position="484"/>
    </location>
</feature>
<comment type="subcellular location">
    <subcellularLocation>
        <location evidence="1 10 11">Cell outer membrane</location>
    </subcellularLocation>
</comment>
<evidence type="ECO:0000256" key="10">
    <source>
        <dbReference type="HAMAP-Rule" id="MF_02219"/>
    </source>
</evidence>
<dbReference type="KEGG" id="spsw:Sps_01011"/>
<dbReference type="OrthoDB" id="9775455at2"/>
<organism evidence="16 17">
    <name type="scientific">Shewanella psychrophila</name>
    <dbReference type="NCBI Taxonomy" id="225848"/>
    <lineage>
        <taxon>Bacteria</taxon>
        <taxon>Pseudomonadati</taxon>
        <taxon>Pseudomonadota</taxon>
        <taxon>Gammaproteobacteria</taxon>
        <taxon>Alteromonadales</taxon>
        <taxon>Shewanellaceae</taxon>
        <taxon>Shewanella</taxon>
    </lineage>
</organism>
<reference evidence="16 17" key="1">
    <citation type="submission" date="2016-03" db="EMBL/GenBank/DDBJ databases">
        <title>Complete genome sequence of Shewanella psychrophila WP2, a deep sea bacterium isolated from west Pacific sediment.</title>
        <authorList>
            <person name="Xu G."/>
            <person name="Jian H."/>
        </authorList>
    </citation>
    <scope>NUCLEOTIDE SEQUENCE [LARGE SCALE GENOMIC DNA]</scope>
    <source>
        <strain evidence="16 17">WP2</strain>
    </source>
</reference>
<feature type="domain" description="NolW-like" evidence="14">
    <location>
        <begin position="178"/>
        <end position="266"/>
    </location>
</feature>
<name>A0A1S6HL06_9GAMM</name>
<dbReference type="HAMAP" id="MF_02219">
    <property type="entry name" value="Type_III_secretin"/>
    <property type="match status" value="1"/>
</dbReference>
<evidence type="ECO:0000256" key="5">
    <source>
        <dbReference type="ARBA" id="ARBA00022927"/>
    </source>
</evidence>
<dbReference type="InterPro" id="IPR003522">
    <property type="entry name" value="T3SS_OM_pore_YscC"/>
</dbReference>